<dbReference type="PROSITE" id="PS50835">
    <property type="entry name" value="IG_LIKE"/>
    <property type="match status" value="1"/>
</dbReference>
<dbReference type="Pfam" id="PF13927">
    <property type="entry name" value="Ig_3"/>
    <property type="match status" value="1"/>
</dbReference>
<organism evidence="4">
    <name type="scientific">Cacopsylla melanoneura</name>
    <dbReference type="NCBI Taxonomy" id="428564"/>
    <lineage>
        <taxon>Eukaryota</taxon>
        <taxon>Metazoa</taxon>
        <taxon>Ecdysozoa</taxon>
        <taxon>Arthropoda</taxon>
        <taxon>Hexapoda</taxon>
        <taxon>Insecta</taxon>
        <taxon>Pterygota</taxon>
        <taxon>Neoptera</taxon>
        <taxon>Paraneoptera</taxon>
        <taxon>Hemiptera</taxon>
        <taxon>Sternorrhyncha</taxon>
        <taxon>Psylloidea</taxon>
        <taxon>Psyllidae</taxon>
        <taxon>Psyllinae</taxon>
        <taxon>Cacopsylla</taxon>
    </lineage>
</organism>
<dbReference type="EMBL" id="HBUF01556251">
    <property type="protein sequence ID" value="CAG6760413.1"/>
    <property type="molecule type" value="Transcribed_RNA"/>
</dbReference>
<name>A0A8D8WQB7_9HEMI</name>
<evidence type="ECO:0000256" key="2">
    <source>
        <dbReference type="SAM" id="SignalP"/>
    </source>
</evidence>
<dbReference type="AlphaFoldDB" id="A0A8D8WQB7"/>
<protein>
    <submittedName>
        <fullName evidence="4">Immunoglobulin domain-containing protein oig-1</fullName>
    </submittedName>
</protein>
<dbReference type="PANTHER" id="PTHR13817:SF73">
    <property type="entry name" value="FIBRONECTIN TYPE-III DOMAIN-CONTAINING PROTEIN"/>
    <property type="match status" value="1"/>
</dbReference>
<dbReference type="CDD" id="cd00096">
    <property type="entry name" value="Ig"/>
    <property type="match status" value="1"/>
</dbReference>
<dbReference type="EMBL" id="HBUF01389908">
    <property type="protein sequence ID" value="CAG6733455.1"/>
    <property type="molecule type" value="Transcribed_RNA"/>
</dbReference>
<evidence type="ECO:0000256" key="1">
    <source>
        <dbReference type="ARBA" id="ARBA00022737"/>
    </source>
</evidence>
<feature type="signal peptide" evidence="2">
    <location>
        <begin position="1"/>
        <end position="26"/>
    </location>
</feature>
<dbReference type="InterPro" id="IPR050964">
    <property type="entry name" value="Striated_Muscle_Regulatory"/>
</dbReference>
<sequence length="165" mass="19001">MVTMELTLTSLLLASILVNLSGLSLAGSRPMNCKYSGCKLKPLIAVRNRLEEYESTQYYGNDNGAKIIMSSHFDYEYTLGQKIVFICVATGKPRPHITWFKDGVEMYIHRYLTLHQWNYGTDRIKSKIDIDPATQMDAGVYECRADNMYRVDSKMFKTEFSMAFY</sequence>
<dbReference type="PANTHER" id="PTHR13817">
    <property type="entry name" value="TITIN"/>
    <property type="match status" value="1"/>
</dbReference>
<dbReference type="EMBL" id="HBUF01556253">
    <property type="protein sequence ID" value="CAG6760415.1"/>
    <property type="molecule type" value="Transcribed_RNA"/>
</dbReference>
<dbReference type="EMBL" id="HBUF01219250">
    <property type="protein sequence ID" value="CAG6668643.1"/>
    <property type="molecule type" value="Transcribed_RNA"/>
</dbReference>
<evidence type="ECO:0000313" key="4">
    <source>
        <dbReference type="EMBL" id="CAG6668642.1"/>
    </source>
</evidence>
<accession>A0A8D8WQB7</accession>
<proteinExistence type="predicted"/>
<dbReference type="Gene3D" id="2.60.40.10">
    <property type="entry name" value="Immunoglobulins"/>
    <property type="match status" value="1"/>
</dbReference>
<dbReference type="InterPro" id="IPR007110">
    <property type="entry name" value="Ig-like_dom"/>
</dbReference>
<dbReference type="InterPro" id="IPR036179">
    <property type="entry name" value="Ig-like_dom_sf"/>
</dbReference>
<dbReference type="EMBL" id="HBUF01556252">
    <property type="protein sequence ID" value="CAG6760414.1"/>
    <property type="molecule type" value="Transcribed_RNA"/>
</dbReference>
<dbReference type="InterPro" id="IPR003598">
    <property type="entry name" value="Ig_sub2"/>
</dbReference>
<dbReference type="EMBL" id="HBUF01140925">
    <property type="protein sequence ID" value="CAG6646286.1"/>
    <property type="molecule type" value="Transcribed_RNA"/>
</dbReference>
<dbReference type="EMBL" id="HBUF01219249">
    <property type="protein sequence ID" value="CAG6668642.1"/>
    <property type="molecule type" value="Transcribed_RNA"/>
</dbReference>
<dbReference type="EMBL" id="HBUF01389909">
    <property type="protein sequence ID" value="CAG6733456.1"/>
    <property type="molecule type" value="Transcribed_RNA"/>
</dbReference>
<dbReference type="InterPro" id="IPR013783">
    <property type="entry name" value="Ig-like_fold"/>
</dbReference>
<evidence type="ECO:0000259" key="3">
    <source>
        <dbReference type="PROSITE" id="PS50835"/>
    </source>
</evidence>
<dbReference type="SUPFAM" id="SSF48726">
    <property type="entry name" value="Immunoglobulin"/>
    <property type="match status" value="1"/>
</dbReference>
<dbReference type="EMBL" id="HBUF01219248">
    <property type="protein sequence ID" value="CAG6668641.1"/>
    <property type="molecule type" value="Transcribed_RNA"/>
</dbReference>
<feature type="chain" id="PRO_5033956371" evidence="2">
    <location>
        <begin position="27"/>
        <end position="165"/>
    </location>
</feature>
<dbReference type="EMBL" id="HBUF01140924">
    <property type="protein sequence ID" value="CAG6646285.1"/>
    <property type="molecule type" value="Transcribed_RNA"/>
</dbReference>
<keyword evidence="2" id="KW-0732">Signal</keyword>
<dbReference type="SMART" id="SM00408">
    <property type="entry name" value="IGc2"/>
    <property type="match status" value="1"/>
</dbReference>
<keyword evidence="1" id="KW-0677">Repeat</keyword>
<reference evidence="4" key="1">
    <citation type="submission" date="2021-05" db="EMBL/GenBank/DDBJ databases">
        <authorList>
            <person name="Alioto T."/>
            <person name="Alioto T."/>
            <person name="Gomez Garrido J."/>
        </authorList>
    </citation>
    <scope>NUCLEOTIDE SEQUENCE</scope>
</reference>
<feature type="domain" description="Ig-like" evidence="3">
    <location>
        <begin position="65"/>
        <end position="161"/>
    </location>
</feature>